<keyword evidence="2" id="KW-1185">Reference proteome</keyword>
<organism evidence="1 2">
    <name type="scientific">Durusdinium trenchii</name>
    <dbReference type="NCBI Taxonomy" id="1381693"/>
    <lineage>
        <taxon>Eukaryota</taxon>
        <taxon>Sar</taxon>
        <taxon>Alveolata</taxon>
        <taxon>Dinophyceae</taxon>
        <taxon>Suessiales</taxon>
        <taxon>Symbiodiniaceae</taxon>
        <taxon>Durusdinium</taxon>
    </lineage>
</organism>
<comment type="caution">
    <text evidence="1">The sequence shown here is derived from an EMBL/GenBank/DDBJ whole genome shotgun (WGS) entry which is preliminary data.</text>
</comment>
<reference evidence="1 2" key="1">
    <citation type="submission" date="2024-02" db="EMBL/GenBank/DDBJ databases">
        <authorList>
            <person name="Chen Y."/>
            <person name="Shah S."/>
            <person name="Dougan E. K."/>
            <person name="Thang M."/>
            <person name="Chan C."/>
        </authorList>
    </citation>
    <scope>NUCLEOTIDE SEQUENCE [LARGE SCALE GENOMIC DNA]</scope>
</reference>
<feature type="non-terminal residue" evidence="1">
    <location>
        <position position="121"/>
    </location>
</feature>
<dbReference type="Proteomes" id="UP001642484">
    <property type="component" value="Unassembled WGS sequence"/>
</dbReference>
<evidence type="ECO:0000313" key="2">
    <source>
        <dbReference type="Proteomes" id="UP001642484"/>
    </source>
</evidence>
<name>A0ABP0STG5_9DINO</name>
<proteinExistence type="predicted"/>
<sequence>MHLALPSFQTHTPQSLDLATRLGPLNLSSDPCLFPRVYVSSLLQSLGHVWSAALFTKLGSGFVCALFRQLGALFAVSLLWQLPPKFSLQISNEMGLSFFLAVSATVCCEDLQRCRGGLAKK</sequence>
<protein>
    <recommendedName>
        <fullName evidence="3">Solute carrier family 40 protein</fullName>
    </recommendedName>
</protein>
<accession>A0ABP0STG5</accession>
<dbReference type="EMBL" id="CAXAMN010028217">
    <property type="protein sequence ID" value="CAK9115736.1"/>
    <property type="molecule type" value="Genomic_DNA"/>
</dbReference>
<evidence type="ECO:0008006" key="3">
    <source>
        <dbReference type="Google" id="ProtNLM"/>
    </source>
</evidence>
<gene>
    <name evidence="1" type="ORF">CCMP2556_LOCUS53490</name>
</gene>
<evidence type="ECO:0000313" key="1">
    <source>
        <dbReference type="EMBL" id="CAK9115736.1"/>
    </source>
</evidence>